<sequence length="108" mass="12950">MERSVLYYKSYFIDFYNSLEAGAQRKIAYVISYIKSEKRWNEGYVKFIRNGIFELRAIHNGNTYRVFFIIDEGNIILLLNGFQKKTQKTPRQEIEKAIKLKEEYYASK</sequence>
<evidence type="ECO:0000313" key="1">
    <source>
        <dbReference type="EMBL" id="MBO8439350.1"/>
    </source>
</evidence>
<gene>
    <name evidence="1" type="ORF">IAC51_01725</name>
</gene>
<dbReference type="InterPro" id="IPR009241">
    <property type="entry name" value="HigB-like"/>
</dbReference>
<organism evidence="1 2">
    <name type="scientific">Candidatus Aphodosoma intestinipullorum</name>
    <dbReference type="NCBI Taxonomy" id="2840674"/>
    <lineage>
        <taxon>Bacteria</taxon>
        <taxon>Pseudomonadati</taxon>
        <taxon>Bacteroidota</taxon>
        <taxon>Bacteroidia</taxon>
        <taxon>Bacteroidales</taxon>
        <taxon>Candidatus Aphodosoma</taxon>
    </lineage>
</organism>
<dbReference type="Proteomes" id="UP000712007">
    <property type="component" value="Unassembled WGS sequence"/>
</dbReference>
<reference evidence="1" key="2">
    <citation type="journal article" date="2021" name="PeerJ">
        <title>Extensive microbial diversity within the chicken gut microbiome revealed by metagenomics and culture.</title>
        <authorList>
            <person name="Gilroy R."/>
            <person name="Ravi A."/>
            <person name="Getino M."/>
            <person name="Pursley I."/>
            <person name="Horton D.L."/>
            <person name="Alikhan N.F."/>
            <person name="Baker D."/>
            <person name="Gharbi K."/>
            <person name="Hall N."/>
            <person name="Watson M."/>
            <person name="Adriaenssens E.M."/>
            <person name="Foster-Nyarko E."/>
            <person name="Jarju S."/>
            <person name="Secka A."/>
            <person name="Antonio M."/>
            <person name="Oren A."/>
            <person name="Chaudhuri R.R."/>
            <person name="La Ragione R."/>
            <person name="Hildebrand F."/>
            <person name="Pallen M.J."/>
        </authorList>
    </citation>
    <scope>NUCLEOTIDE SEQUENCE</scope>
    <source>
        <strain evidence="1">3924</strain>
    </source>
</reference>
<dbReference type="EMBL" id="JADIMV010000031">
    <property type="protein sequence ID" value="MBO8439350.1"/>
    <property type="molecule type" value="Genomic_DNA"/>
</dbReference>
<proteinExistence type="predicted"/>
<reference evidence="1" key="1">
    <citation type="submission" date="2020-10" db="EMBL/GenBank/DDBJ databases">
        <authorList>
            <person name="Gilroy R."/>
        </authorList>
    </citation>
    <scope>NUCLEOTIDE SEQUENCE</scope>
    <source>
        <strain evidence="1">3924</strain>
    </source>
</reference>
<evidence type="ECO:0000313" key="2">
    <source>
        <dbReference type="Proteomes" id="UP000712007"/>
    </source>
</evidence>
<name>A0A940IE28_9BACT</name>
<accession>A0A940IE28</accession>
<dbReference type="Pfam" id="PF05973">
    <property type="entry name" value="Gp49"/>
    <property type="match status" value="1"/>
</dbReference>
<protein>
    <submittedName>
        <fullName evidence="1">Type II toxin-antitoxin system RelE/ParE family toxin</fullName>
    </submittedName>
</protein>
<comment type="caution">
    <text evidence="1">The sequence shown here is derived from an EMBL/GenBank/DDBJ whole genome shotgun (WGS) entry which is preliminary data.</text>
</comment>
<dbReference type="AlphaFoldDB" id="A0A940IE28"/>